<feature type="domain" description="4Fe-4S ferredoxin iron-sulfur binding" evidence="1">
    <location>
        <begin position="21"/>
        <end position="79"/>
    </location>
</feature>
<evidence type="ECO:0000259" key="1">
    <source>
        <dbReference type="Pfam" id="PF16947"/>
    </source>
</evidence>
<dbReference type="AlphaFoldDB" id="A0A346PE43"/>
<dbReference type="GeneID" id="37642719"/>
<dbReference type="Proteomes" id="UP000258613">
    <property type="component" value="Chromosome"/>
</dbReference>
<evidence type="ECO:0000313" key="2">
    <source>
        <dbReference type="EMBL" id="AXR77788.1"/>
    </source>
</evidence>
<keyword evidence="4" id="KW-1185">Reference proteome</keyword>
<dbReference type="KEGG" id="nag:AArcMg_2232"/>
<sequence length="86" mass="9407">MENEPSQAAIVGDVDGIDPSIWGETADEILDLGPHDAELGKRMSRDAVRVTLGHLSEAAFYEKYHDVVVDEFGIDERPVGGDDTHE</sequence>
<evidence type="ECO:0000313" key="3">
    <source>
        <dbReference type="EMBL" id="AXR82229.1"/>
    </source>
</evidence>
<dbReference type="RefSeq" id="WP_117363915.1">
    <property type="nucleotide sequence ID" value="NZ_CP024047.1"/>
</dbReference>
<accession>A0A346PE43</accession>
<reference evidence="5" key="1">
    <citation type="submission" date="2017-10" db="EMBL/GenBank/DDBJ databases">
        <title>Phenotypic and genomic properties of facultatively anaerobic sulfur-reducing natronoarchaea from hypersaline soda lakes.</title>
        <authorList>
            <person name="Sorokin D.Y."/>
            <person name="Kublanov I.V."/>
            <person name="Roman P."/>
            <person name="Sinninghe Damste J.S."/>
            <person name="Golyshin P.N."/>
            <person name="Rojo D."/>
            <person name="Ciordia S."/>
            <person name="Mena Md.C."/>
            <person name="Ferrer M."/>
            <person name="Messina E."/>
            <person name="Smedile F."/>
            <person name="La Spada G."/>
            <person name="La Cono V."/>
            <person name="Yakimov M.M."/>
        </authorList>
    </citation>
    <scope>NUCLEOTIDE SEQUENCE [LARGE SCALE GENOMIC DNA]</scope>
    <source>
        <strain evidence="5">AArc1</strain>
    </source>
</reference>
<dbReference type="EMBL" id="CP024047">
    <property type="protein sequence ID" value="AXR77788.1"/>
    <property type="molecule type" value="Genomic_DNA"/>
</dbReference>
<reference evidence="4" key="2">
    <citation type="submission" date="2018-02" db="EMBL/GenBank/DDBJ databases">
        <title>Phenotypic and genomic properties of facultatively anaerobic sulfur-reducing natronoarchaea from hypersaline soda lakes.</title>
        <authorList>
            <person name="Sorokin D.Y."/>
            <person name="Kublanov I.V."/>
            <person name="Roman P."/>
            <person name="Sinninghe Damste J.S."/>
            <person name="Golyshin P.N."/>
            <person name="Rojo D."/>
            <person name="Ciordia S."/>
            <person name="Mena M.D.C."/>
            <person name="Ferrer M."/>
            <person name="Messina E."/>
            <person name="Smedile F."/>
            <person name="La Spada G."/>
            <person name="La Cono V."/>
            <person name="Yakimov M.M."/>
        </authorList>
    </citation>
    <scope>NUCLEOTIDE SEQUENCE [LARGE SCALE GENOMIC DNA]</scope>
    <source>
        <strain evidence="4">AArc-Mg</strain>
    </source>
</reference>
<reference evidence="2" key="3">
    <citation type="journal article" date="2019" name="Int. J. Syst. Evol. Microbiol.">
        <title>Natronolimnobius sulfurireducens sp. nov. and Halalkaliarchaeum desulfuricum gen. nov., sp. nov., the first sulfur-respiring alkaliphilic haloarchaea from hypersaline alkaline lakes.</title>
        <authorList>
            <person name="Sorokin D.Y."/>
            <person name="Yakimov M."/>
            <person name="Messina E."/>
            <person name="Merkel A.Y."/>
            <person name="Bale N.J."/>
            <person name="Sinninghe Damste J.S."/>
        </authorList>
    </citation>
    <scope>NUCLEOTIDE SEQUENCE</scope>
    <source>
        <strain evidence="3">AArc-Mg</strain>
        <strain evidence="2">AArc1</strain>
    </source>
</reference>
<name>A0A346PE43_9EURY</name>
<dbReference type="Proteomes" id="UP000258707">
    <property type="component" value="Chromosome"/>
</dbReference>
<dbReference type="KEGG" id="nan:AArc1_1454"/>
<evidence type="ECO:0000313" key="4">
    <source>
        <dbReference type="Proteomes" id="UP000258613"/>
    </source>
</evidence>
<dbReference type="EMBL" id="CP027033">
    <property type="protein sequence ID" value="AXR82229.1"/>
    <property type="molecule type" value="Genomic_DNA"/>
</dbReference>
<protein>
    <submittedName>
        <fullName evidence="3">Uncharacterized protein DmsE associated with anaerobic dimethyl sulfoxide respiration and trimethylamine-N-oxide respiration</fullName>
    </submittedName>
</protein>
<accession>A0A346PRT4</accession>
<organism evidence="2 5">
    <name type="scientific">Natrarchaeobaculum sulfurireducens</name>
    <dbReference type="NCBI Taxonomy" id="2044521"/>
    <lineage>
        <taxon>Archaea</taxon>
        <taxon>Methanobacteriati</taxon>
        <taxon>Methanobacteriota</taxon>
        <taxon>Stenosarchaea group</taxon>
        <taxon>Halobacteria</taxon>
        <taxon>Halobacteriales</taxon>
        <taxon>Natrialbaceae</taxon>
        <taxon>Natrarchaeobaculum</taxon>
    </lineage>
</organism>
<gene>
    <name evidence="2" type="ORF">AArc1_1454</name>
    <name evidence="3" type="ORF">AArcMg_2232</name>
</gene>
<evidence type="ECO:0000313" key="5">
    <source>
        <dbReference type="Proteomes" id="UP000258707"/>
    </source>
</evidence>
<dbReference type="InterPro" id="IPR031604">
    <property type="entry name" value="Ferredoxin_N"/>
</dbReference>
<proteinExistence type="predicted"/>
<dbReference type="OrthoDB" id="2837at2157"/>
<dbReference type="Pfam" id="PF16947">
    <property type="entry name" value="Ferredoxin_N"/>
    <property type="match status" value="1"/>
</dbReference>